<keyword evidence="3 5" id="KW-0687">Ribonucleoprotein</keyword>
<dbReference type="InterPro" id="IPR022803">
    <property type="entry name" value="Ribosomal_uL5_dom_sf"/>
</dbReference>
<dbReference type="PROSITE" id="PS00358">
    <property type="entry name" value="RIBOSOMAL_L5"/>
    <property type="match status" value="1"/>
</dbReference>
<dbReference type="Pfam" id="PF00281">
    <property type="entry name" value="Ribosomal_L5"/>
    <property type="match status" value="1"/>
</dbReference>
<evidence type="ECO:0000256" key="1">
    <source>
        <dbReference type="ARBA" id="ARBA00008553"/>
    </source>
</evidence>
<dbReference type="InterPro" id="IPR031309">
    <property type="entry name" value="Ribosomal_uL5_C"/>
</dbReference>
<accession>A0A2M7VEA5</accession>
<comment type="caution">
    <text evidence="9">The sequence shown here is derived from an EMBL/GenBank/DDBJ whole genome shotgun (WGS) entry which is preliminary data.</text>
</comment>
<keyword evidence="5" id="KW-0820">tRNA-binding</keyword>
<reference evidence="10" key="1">
    <citation type="submission" date="2017-09" db="EMBL/GenBank/DDBJ databases">
        <title>Depth-based differentiation of microbial function through sediment-hosted aquifers and enrichment of novel symbionts in the deep terrestrial subsurface.</title>
        <authorList>
            <person name="Probst A.J."/>
            <person name="Ladd B."/>
            <person name="Jarett J.K."/>
            <person name="Geller-Mcgrath D.E."/>
            <person name="Sieber C.M.K."/>
            <person name="Emerson J.B."/>
            <person name="Anantharaman K."/>
            <person name="Thomas B.C."/>
            <person name="Malmstrom R."/>
            <person name="Stieglmeier M."/>
            <person name="Klingl A."/>
            <person name="Woyke T."/>
            <person name="Ryan C.M."/>
            <person name="Banfield J.F."/>
        </authorList>
    </citation>
    <scope>NUCLEOTIDE SEQUENCE [LARGE SCALE GENOMIC DNA]</scope>
</reference>
<dbReference type="InterPro" id="IPR020929">
    <property type="entry name" value="Ribosomal_uL5_CS"/>
</dbReference>
<dbReference type="GO" id="GO:0000049">
    <property type="term" value="F:tRNA binding"/>
    <property type="evidence" value="ECO:0007669"/>
    <property type="project" value="UniProtKB-UniRule"/>
</dbReference>
<dbReference type="GO" id="GO:0005840">
    <property type="term" value="C:ribosome"/>
    <property type="evidence" value="ECO:0007669"/>
    <property type="project" value="UniProtKB-KW"/>
</dbReference>
<evidence type="ECO:0000256" key="6">
    <source>
        <dbReference type="RuleBase" id="RU003930"/>
    </source>
</evidence>
<dbReference type="PANTHER" id="PTHR11994">
    <property type="entry name" value="60S RIBOSOMAL PROTEIN L11-RELATED"/>
    <property type="match status" value="1"/>
</dbReference>
<dbReference type="GO" id="GO:1990904">
    <property type="term" value="C:ribonucleoprotein complex"/>
    <property type="evidence" value="ECO:0007669"/>
    <property type="project" value="UniProtKB-KW"/>
</dbReference>
<feature type="domain" description="Large ribosomal subunit protein uL5 N-terminal" evidence="7">
    <location>
        <begin position="24"/>
        <end position="80"/>
    </location>
</feature>
<evidence type="ECO:0000256" key="3">
    <source>
        <dbReference type="ARBA" id="ARBA00023274"/>
    </source>
</evidence>
<dbReference type="InterPro" id="IPR002132">
    <property type="entry name" value="Ribosomal_uL5"/>
</dbReference>
<evidence type="ECO:0000256" key="5">
    <source>
        <dbReference type="HAMAP-Rule" id="MF_01333"/>
    </source>
</evidence>
<comment type="subunit">
    <text evidence="5">Part of the 50S ribosomal subunit; part of the 5S rRNA/L5/L18/L25 subcomplex. Contacts the 5S rRNA and the P site tRNA. Forms a bridge to the 30S subunit in the 70S ribosome.</text>
</comment>
<evidence type="ECO:0000259" key="8">
    <source>
        <dbReference type="Pfam" id="PF00673"/>
    </source>
</evidence>
<evidence type="ECO:0000256" key="2">
    <source>
        <dbReference type="ARBA" id="ARBA00022980"/>
    </source>
</evidence>
<dbReference type="Pfam" id="PF00673">
    <property type="entry name" value="Ribosomal_L5_C"/>
    <property type="match status" value="1"/>
</dbReference>
<dbReference type="HAMAP" id="MF_01333_B">
    <property type="entry name" value="Ribosomal_uL5_B"/>
    <property type="match status" value="1"/>
</dbReference>
<dbReference type="InterPro" id="IPR031310">
    <property type="entry name" value="Ribosomal_uL5_N"/>
</dbReference>
<sequence>MMLVKEKYEKEVVPQLMKTFNWRNKLAVPKILKVTVNIGAGRGLQDAKFFELVESTLVRITGQKPAPTKAKKSISAFKVREGQVVGYKVTLRGARMFDFLNKLIHVSLPRVRDFHGLDSTKLLDRQGNMSLGFKEHIVFPEIRSDEVERLHGLEICITTSAQQRAEGLALFQLLGFPFKK</sequence>
<evidence type="ECO:0000313" key="9">
    <source>
        <dbReference type="EMBL" id="PIZ98848.1"/>
    </source>
</evidence>
<keyword evidence="5" id="KW-0699">rRNA-binding</keyword>
<dbReference type="InterPro" id="IPR020930">
    <property type="entry name" value="Ribosomal_uL5_bac-type"/>
</dbReference>
<dbReference type="GO" id="GO:0019843">
    <property type="term" value="F:rRNA binding"/>
    <property type="evidence" value="ECO:0007669"/>
    <property type="project" value="UniProtKB-UniRule"/>
</dbReference>
<proteinExistence type="inferred from homology"/>
<name>A0A2M7VEA5_9BACT</name>
<dbReference type="GO" id="GO:0006412">
    <property type="term" value="P:translation"/>
    <property type="evidence" value="ECO:0007669"/>
    <property type="project" value="UniProtKB-UniRule"/>
</dbReference>
<dbReference type="Gene3D" id="3.30.1440.10">
    <property type="match status" value="1"/>
</dbReference>
<dbReference type="GO" id="GO:0003735">
    <property type="term" value="F:structural constituent of ribosome"/>
    <property type="evidence" value="ECO:0007669"/>
    <property type="project" value="InterPro"/>
</dbReference>
<organism evidence="9 10">
    <name type="scientific">Candidatus Komeilibacteria bacterium CG_4_10_14_0_2_um_filter_37_10</name>
    <dbReference type="NCBI Taxonomy" id="1974470"/>
    <lineage>
        <taxon>Bacteria</taxon>
        <taxon>Candidatus Komeiliibacteriota</taxon>
    </lineage>
</organism>
<dbReference type="FunFam" id="3.30.1440.10:FF:000001">
    <property type="entry name" value="50S ribosomal protein L5"/>
    <property type="match status" value="1"/>
</dbReference>
<dbReference type="SUPFAM" id="SSF55282">
    <property type="entry name" value="RL5-like"/>
    <property type="match status" value="1"/>
</dbReference>
<dbReference type="NCBIfam" id="NF000585">
    <property type="entry name" value="PRK00010.1"/>
    <property type="match status" value="1"/>
</dbReference>
<dbReference type="EMBL" id="PFPO01000060">
    <property type="protein sequence ID" value="PIZ98848.1"/>
    <property type="molecule type" value="Genomic_DNA"/>
</dbReference>
<comment type="function">
    <text evidence="5">This is 1 of the proteins that bind and probably mediate the attachment of the 5S RNA into the large ribosomal subunit, where it forms part of the central protuberance. In the 70S ribosome it contacts protein S13 of the 30S subunit (bridge B1b), connecting the 2 subunits; this bridge is implicated in subunit movement. Contacts the P site tRNA; the 5S rRNA and some of its associated proteins might help stabilize positioning of ribosome-bound tRNAs.</text>
</comment>
<dbReference type="PIRSF" id="PIRSF002161">
    <property type="entry name" value="Ribosomal_L5"/>
    <property type="match status" value="1"/>
</dbReference>
<dbReference type="AlphaFoldDB" id="A0A2M7VEA5"/>
<feature type="domain" description="Large ribosomal subunit protein uL5 C-terminal" evidence="8">
    <location>
        <begin position="85"/>
        <end position="178"/>
    </location>
</feature>
<keyword evidence="5" id="KW-0694">RNA-binding</keyword>
<evidence type="ECO:0000259" key="7">
    <source>
        <dbReference type="Pfam" id="PF00281"/>
    </source>
</evidence>
<gene>
    <name evidence="5" type="primary">rplE</name>
    <name evidence="9" type="ORF">COX77_03225</name>
</gene>
<evidence type="ECO:0000313" key="10">
    <source>
        <dbReference type="Proteomes" id="UP000230405"/>
    </source>
</evidence>
<comment type="similarity">
    <text evidence="1 5 6">Belongs to the universal ribosomal protein uL5 family.</text>
</comment>
<keyword evidence="2 5" id="KW-0689">Ribosomal protein</keyword>
<protein>
    <recommendedName>
        <fullName evidence="4 5">Large ribosomal subunit protein uL5</fullName>
    </recommendedName>
</protein>
<dbReference type="Proteomes" id="UP000230405">
    <property type="component" value="Unassembled WGS sequence"/>
</dbReference>
<evidence type="ECO:0000256" key="4">
    <source>
        <dbReference type="ARBA" id="ARBA00035245"/>
    </source>
</evidence>